<organism evidence="2 3">
    <name type="scientific">Pullulanibacillus pueri</name>
    <dbReference type="NCBI Taxonomy" id="1437324"/>
    <lineage>
        <taxon>Bacteria</taxon>
        <taxon>Bacillati</taxon>
        <taxon>Bacillota</taxon>
        <taxon>Bacilli</taxon>
        <taxon>Bacillales</taxon>
        <taxon>Sporolactobacillaceae</taxon>
        <taxon>Pullulanibacillus</taxon>
    </lineage>
</organism>
<dbReference type="InterPro" id="IPR000073">
    <property type="entry name" value="AB_hydrolase_1"/>
</dbReference>
<dbReference type="GO" id="GO:0016787">
    <property type="term" value="F:hydrolase activity"/>
    <property type="evidence" value="ECO:0007669"/>
    <property type="project" value="UniProtKB-KW"/>
</dbReference>
<dbReference type="PRINTS" id="PR00412">
    <property type="entry name" value="EPOXHYDRLASE"/>
</dbReference>
<dbReference type="InterPro" id="IPR000639">
    <property type="entry name" value="Epox_hydrolase-like"/>
</dbReference>
<evidence type="ECO:0000313" key="3">
    <source>
        <dbReference type="Proteomes" id="UP000656813"/>
    </source>
</evidence>
<dbReference type="PANTHER" id="PTHR46438:SF11">
    <property type="entry name" value="LIPASE-RELATED"/>
    <property type="match status" value="1"/>
</dbReference>
<dbReference type="Pfam" id="PF00561">
    <property type="entry name" value="Abhydrolase_1"/>
    <property type="match status" value="1"/>
</dbReference>
<dbReference type="AlphaFoldDB" id="A0A8J3EJ30"/>
<reference evidence="2" key="1">
    <citation type="journal article" date="2014" name="Int. J. Syst. Evol. Microbiol.">
        <title>Complete genome sequence of Corynebacterium casei LMG S-19264T (=DSM 44701T), isolated from a smear-ripened cheese.</title>
        <authorList>
            <consortium name="US DOE Joint Genome Institute (JGI-PGF)"/>
            <person name="Walter F."/>
            <person name="Albersmeier A."/>
            <person name="Kalinowski J."/>
            <person name="Ruckert C."/>
        </authorList>
    </citation>
    <scope>NUCLEOTIDE SEQUENCE</scope>
    <source>
        <strain evidence="2">CGMCC 1.12777</strain>
    </source>
</reference>
<gene>
    <name evidence="2" type="primary">yugF</name>
    <name evidence="2" type="ORF">GCM10007096_01710</name>
</gene>
<dbReference type="Proteomes" id="UP000656813">
    <property type="component" value="Unassembled WGS sequence"/>
</dbReference>
<dbReference type="PANTHER" id="PTHR46438">
    <property type="entry name" value="ALPHA/BETA-HYDROLASES SUPERFAMILY PROTEIN"/>
    <property type="match status" value="1"/>
</dbReference>
<evidence type="ECO:0000313" key="2">
    <source>
        <dbReference type="EMBL" id="GGH73957.1"/>
    </source>
</evidence>
<comment type="caution">
    <text evidence="2">The sequence shown here is derived from an EMBL/GenBank/DDBJ whole genome shotgun (WGS) entry which is preliminary data.</text>
</comment>
<feature type="domain" description="AB hydrolase-1" evidence="1">
    <location>
        <begin position="26"/>
        <end position="258"/>
    </location>
</feature>
<proteinExistence type="predicted"/>
<sequence>MGMVQVNGVSLYYEQYGKSLAEGKAVLVLIHGYLSSTFSFRRLVPYLEHDYTILSLDLPGFGKSEKSLTFVYSLHNYGKLVLGFLNRMGVKQAVLIGHSMGGQIALQSALQNHSMVKKVVGIACAGYMGPVKRSLVRLSYIPFFSRMLKFYFDKKDIAASFLEITNDRSLITKEMMEGYLKPMYALAFYKSLIRLIRHREGDLSSEKLKTIKQPVLLMWGDKDQIVPPHVGERFIQDIPRVEYKVFQGAGHLLPEERPEEIANRIRSFCLNNHGDD</sequence>
<dbReference type="RefSeq" id="WP_188495095.1">
    <property type="nucleotide sequence ID" value="NZ_BMFV01000001.1"/>
</dbReference>
<reference evidence="2" key="2">
    <citation type="submission" date="2020-09" db="EMBL/GenBank/DDBJ databases">
        <authorList>
            <person name="Sun Q."/>
            <person name="Zhou Y."/>
        </authorList>
    </citation>
    <scope>NUCLEOTIDE SEQUENCE</scope>
    <source>
        <strain evidence="2">CGMCC 1.12777</strain>
    </source>
</reference>
<accession>A0A8J3EJ30</accession>
<dbReference type="EMBL" id="BMFV01000001">
    <property type="protein sequence ID" value="GGH73957.1"/>
    <property type="molecule type" value="Genomic_DNA"/>
</dbReference>
<name>A0A8J3EJ30_9BACL</name>
<keyword evidence="3" id="KW-1185">Reference proteome</keyword>
<keyword evidence="2" id="KW-0378">Hydrolase</keyword>
<protein>
    <submittedName>
        <fullName evidence="2">Putative hydrolase YugF</fullName>
    </submittedName>
</protein>
<evidence type="ECO:0000259" key="1">
    <source>
        <dbReference type="Pfam" id="PF00561"/>
    </source>
</evidence>
<dbReference type="PRINTS" id="PR00111">
    <property type="entry name" value="ABHYDROLASE"/>
</dbReference>
<dbReference type="Gene3D" id="3.40.50.1820">
    <property type="entry name" value="alpha/beta hydrolase"/>
    <property type="match status" value="1"/>
</dbReference>
<dbReference type="SUPFAM" id="SSF53474">
    <property type="entry name" value="alpha/beta-Hydrolases"/>
    <property type="match status" value="1"/>
</dbReference>
<dbReference type="InterPro" id="IPR029058">
    <property type="entry name" value="AB_hydrolase_fold"/>
</dbReference>